<keyword evidence="1" id="KW-0472">Membrane</keyword>
<reference evidence="2 3" key="1">
    <citation type="journal article" date="2018" name="Nat. Biotechnol.">
        <title>A standardized bacterial taxonomy based on genome phylogeny substantially revises the tree of life.</title>
        <authorList>
            <person name="Parks D.H."/>
            <person name="Chuvochina M."/>
            <person name="Waite D.W."/>
            <person name="Rinke C."/>
            <person name="Skarshewski A."/>
            <person name="Chaumeil P.A."/>
            <person name="Hugenholtz P."/>
        </authorList>
    </citation>
    <scope>NUCLEOTIDE SEQUENCE [LARGE SCALE GENOMIC DNA]</scope>
    <source>
        <strain evidence="2">UBA11306</strain>
    </source>
</reference>
<dbReference type="STRING" id="1121105.GCA_000421665_00094"/>
<feature type="transmembrane region" description="Helical" evidence="1">
    <location>
        <begin position="92"/>
        <end position="115"/>
    </location>
</feature>
<keyword evidence="1" id="KW-1133">Transmembrane helix</keyword>
<feature type="transmembrane region" description="Helical" evidence="1">
    <location>
        <begin position="241"/>
        <end position="258"/>
    </location>
</feature>
<evidence type="ECO:0000256" key="1">
    <source>
        <dbReference type="SAM" id="Phobius"/>
    </source>
</evidence>
<dbReference type="AlphaFoldDB" id="A0A3D4S484"/>
<protein>
    <submittedName>
        <fullName evidence="2">ABC transporter permease</fullName>
    </submittedName>
</protein>
<evidence type="ECO:0000313" key="2">
    <source>
        <dbReference type="EMBL" id="HCS93623.1"/>
    </source>
</evidence>
<keyword evidence="1" id="KW-0812">Transmembrane</keyword>
<dbReference type="Proteomes" id="UP000262195">
    <property type="component" value="Unassembled WGS sequence"/>
</dbReference>
<feature type="transmembrane region" description="Helical" evidence="1">
    <location>
        <begin position="217"/>
        <end position="235"/>
    </location>
</feature>
<accession>A0A3D4S484</accession>
<feature type="transmembrane region" description="Helical" evidence="1">
    <location>
        <begin position="32"/>
        <end position="58"/>
    </location>
</feature>
<dbReference type="EMBL" id="DQHO01000016">
    <property type="protein sequence ID" value="HCS93623.1"/>
    <property type="molecule type" value="Genomic_DNA"/>
</dbReference>
<proteinExistence type="predicted"/>
<sequence length="272" mass="30515">MSQNELIPRFLTKSQLPLIRKDINAVVKNKQYFLTLLLVPLLFTVVFPIGMVLITFMIPIDTSDFTQILAVIPESMREADERLSVFNLLFNMMLPLFFLLIPIMASSVMAASSFVGERQKHTLETLCYTPLTIKQIFQAKVYAAVVMSLSVTYGGFIVMIVVVNIVLGFLGQNSALPNLTWLFVLILLVPALSLLTIVLIVKTSVKSKSIEEAQQKSVFFVLPIIMVLLSQFSGLFLVNQWIFGVIGIVLLTLSLVVLQKSMGKYTYERVLK</sequence>
<name>A0A3D4S484_9ENTE</name>
<organism evidence="2 3">
    <name type="scientific">Bavariicoccus seileri</name>
    <dbReference type="NCBI Taxonomy" id="549685"/>
    <lineage>
        <taxon>Bacteria</taxon>
        <taxon>Bacillati</taxon>
        <taxon>Bacillota</taxon>
        <taxon>Bacilli</taxon>
        <taxon>Lactobacillales</taxon>
        <taxon>Enterococcaceae</taxon>
        <taxon>Bavariicoccus</taxon>
    </lineage>
</organism>
<feature type="transmembrane region" description="Helical" evidence="1">
    <location>
        <begin position="141"/>
        <end position="167"/>
    </location>
</feature>
<gene>
    <name evidence="2" type="ORF">DIW15_02795</name>
</gene>
<evidence type="ECO:0000313" key="3">
    <source>
        <dbReference type="Proteomes" id="UP000262195"/>
    </source>
</evidence>
<comment type="caution">
    <text evidence="2">The sequence shown here is derived from an EMBL/GenBank/DDBJ whole genome shotgun (WGS) entry which is preliminary data.</text>
</comment>
<feature type="transmembrane region" description="Helical" evidence="1">
    <location>
        <begin position="179"/>
        <end position="205"/>
    </location>
</feature>